<evidence type="ECO:0000256" key="2">
    <source>
        <dbReference type="ARBA" id="ARBA00022729"/>
    </source>
</evidence>
<sequence>MKRKSTVADWREVRRWTGVWPLTRGSDWVFFGPSQFFMVVWPSAVSAFADRRCAAAHPGFNVAPPLQVIDLNTQEIYKKGGRKFAIPNLVPLGCLPFARALNPDTGACFQEITALAKLHNEALSKVLQKLESQLHGFKYSIADSYSSLSESINNPSKYGFNESKIACCGTGPYRGIFSCGGKRSVKEYELCENVSEYVFFDSIHPTEKVNQQFAELMWSGTPNITGPYNLKALFEN</sequence>
<dbReference type="PANTHER" id="PTHR45966">
    <property type="entry name" value="GDSL-LIKE LIPASE/ACYLHYDROLASE"/>
    <property type="match status" value="1"/>
</dbReference>
<dbReference type="PANTHER" id="PTHR45966:SF34">
    <property type="entry name" value="GDSL-LIKE LIPASE_ACYLHYDROLASE"/>
    <property type="match status" value="1"/>
</dbReference>
<proteinExistence type="inferred from homology"/>
<gene>
    <name evidence="3" type="ORF">FSB_LOCUS18446</name>
</gene>
<reference evidence="3" key="1">
    <citation type="submission" date="2018-02" db="EMBL/GenBank/DDBJ databases">
        <authorList>
            <person name="Cohen D.B."/>
            <person name="Kent A.D."/>
        </authorList>
    </citation>
    <scope>NUCLEOTIDE SEQUENCE</scope>
</reference>
<evidence type="ECO:0000256" key="1">
    <source>
        <dbReference type="ARBA" id="ARBA00008668"/>
    </source>
</evidence>
<accession>A0A2N9FUW4</accession>
<dbReference type="Pfam" id="PF00657">
    <property type="entry name" value="Lipase_GDSL"/>
    <property type="match status" value="1"/>
</dbReference>
<dbReference type="InterPro" id="IPR044552">
    <property type="entry name" value="GLIP1-5/GLL25"/>
</dbReference>
<dbReference type="InterPro" id="IPR036514">
    <property type="entry name" value="SGNH_hydro_sf"/>
</dbReference>
<evidence type="ECO:0000313" key="3">
    <source>
        <dbReference type="EMBL" id="SPC90564.1"/>
    </source>
</evidence>
<dbReference type="Gene3D" id="3.40.50.1110">
    <property type="entry name" value="SGNH hydrolase"/>
    <property type="match status" value="1"/>
</dbReference>
<protein>
    <recommendedName>
        <fullName evidence="4">GDSL esterase/lipase 1-like</fullName>
    </recommendedName>
</protein>
<name>A0A2N9FUW4_FAGSY</name>
<evidence type="ECO:0008006" key="4">
    <source>
        <dbReference type="Google" id="ProtNLM"/>
    </source>
</evidence>
<organism evidence="3">
    <name type="scientific">Fagus sylvatica</name>
    <name type="common">Beechnut</name>
    <dbReference type="NCBI Taxonomy" id="28930"/>
    <lineage>
        <taxon>Eukaryota</taxon>
        <taxon>Viridiplantae</taxon>
        <taxon>Streptophyta</taxon>
        <taxon>Embryophyta</taxon>
        <taxon>Tracheophyta</taxon>
        <taxon>Spermatophyta</taxon>
        <taxon>Magnoliopsida</taxon>
        <taxon>eudicotyledons</taxon>
        <taxon>Gunneridae</taxon>
        <taxon>Pentapetalae</taxon>
        <taxon>rosids</taxon>
        <taxon>fabids</taxon>
        <taxon>Fagales</taxon>
        <taxon>Fagaceae</taxon>
        <taxon>Fagus</taxon>
    </lineage>
</organism>
<dbReference type="GO" id="GO:0016298">
    <property type="term" value="F:lipase activity"/>
    <property type="evidence" value="ECO:0007669"/>
    <property type="project" value="TreeGrafter"/>
</dbReference>
<dbReference type="EMBL" id="OIVN01001158">
    <property type="protein sequence ID" value="SPC90564.1"/>
    <property type="molecule type" value="Genomic_DNA"/>
</dbReference>
<dbReference type="InterPro" id="IPR001087">
    <property type="entry name" value="GDSL"/>
</dbReference>
<keyword evidence="2" id="KW-0732">Signal</keyword>
<dbReference type="AlphaFoldDB" id="A0A2N9FUW4"/>
<comment type="similarity">
    <text evidence="1">Belongs to the 'GDSL' lipolytic enzyme family.</text>
</comment>